<gene>
    <name evidence="2" type="ORF">R3P38DRAFT_2779623</name>
</gene>
<dbReference type="Proteomes" id="UP001362999">
    <property type="component" value="Unassembled WGS sequence"/>
</dbReference>
<name>A0AAW0BDD0_9AGAR</name>
<dbReference type="EMBL" id="JAWWNJ010000035">
    <property type="protein sequence ID" value="KAK7024073.1"/>
    <property type="molecule type" value="Genomic_DNA"/>
</dbReference>
<organism evidence="2 3">
    <name type="scientific">Favolaschia claudopus</name>
    <dbReference type="NCBI Taxonomy" id="2862362"/>
    <lineage>
        <taxon>Eukaryota</taxon>
        <taxon>Fungi</taxon>
        <taxon>Dikarya</taxon>
        <taxon>Basidiomycota</taxon>
        <taxon>Agaricomycotina</taxon>
        <taxon>Agaricomycetes</taxon>
        <taxon>Agaricomycetidae</taxon>
        <taxon>Agaricales</taxon>
        <taxon>Marasmiineae</taxon>
        <taxon>Mycenaceae</taxon>
        <taxon>Favolaschia</taxon>
    </lineage>
</organism>
<reference evidence="2 3" key="1">
    <citation type="journal article" date="2024" name="J Genomics">
        <title>Draft genome sequencing and assembly of Favolaschia claudopus CIRM-BRFM 2984 isolated from oak limbs.</title>
        <authorList>
            <person name="Navarro D."/>
            <person name="Drula E."/>
            <person name="Chaduli D."/>
            <person name="Cazenave R."/>
            <person name="Ahrendt S."/>
            <person name="Wang J."/>
            <person name="Lipzen A."/>
            <person name="Daum C."/>
            <person name="Barry K."/>
            <person name="Grigoriev I.V."/>
            <person name="Favel A."/>
            <person name="Rosso M.N."/>
            <person name="Martin F."/>
        </authorList>
    </citation>
    <scope>NUCLEOTIDE SEQUENCE [LARGE SCALE GENOMIC DNA]</scope>
    <source>
        <strain evidence="2 3">CIRM-BRFM 2984</strain>
    </source>
</reference>
<evidence type="ECO:0000256" key="1">
    <source>
        <dbReference type="SAM" id="MobiDB-lite"/>
    </source>
</evidence>
<evidence type="ECO:0000313" key="2">
    <source>
        <dbReference type="EMBL" id="KAK7024073.1"/>
    </source>
</evidence>
<evidence type="ECO:0000313" key="3">
    <source>
        <dbReference type="Proteomes" id="UP001362999"/>
    </source>
</evidence>
<feature type="compositionally biased region" description="Basic and acidic residues" evidence="1">
    <location>
        <begin position="328"/>
        <end position="340"/>
    </location>
</feature>
<protein>
    <submittedName>
        <fullName evidence="2">Uncharacterized protein</fullName>
    </submittedName>
</protein>
<dbReference type="AlphaFoldDB" id="A0AAW0BDD0"/>
<feature type="region of interest" description="Disordered" evidence="1">
    <location>
        <begin position="328"/>
        <end position="349"/>
    </location>
</feature>
<keyword evidence="3" id="KW-1185">Reference proteome</keyword>
<accession>A0AAW0BDD0</accession>
<proteinExistence type="predicted"/>
<sequence length="396" mass="43474">MYHLQTVSIQLTVATTPIVYMLVPFDIGSVVCLAIANVAAVGVDTDSPDLTYGSWPFLPSRLHELRAQFEVRQSITRVPGRQRVRTYSVRQIQPIHYLPPQQLDLVVCFNLKRYPASSLAFFQLPAAAMTRAGFTSIKPAPSTIPGALSGRLERLQISAGAENNTLLATSTPSISTNGSLHSESKDACLQRESLSFRFFLELSARNASVSAACSAVVVIDIEKASTYFVIAQSVENMVKIVLNSLARADETCIVKSFMKSSTICPYIRSEIMSMISTGLPASKTSASKLIMFLLLSWSRVVRRGRGLVDIDENLNEEDENDAVVRISRHEDQDQGKERQSAGDTGCKGALSMQNNVPRAGLEFDLPPWFMDPGFKVLTNFVSLFSSQVTALKLVKI</sequence>
<comment type="caution">
    <text evidence="2">The sequence shown here is derived from an EMBL/GenBank/DDBJ whole genome shotgun (WGS) entry which is preliminary data.</text>
</comment>